<accession>A0A0K1Q608</accession>
<dbReference type="KEGG" id="llu:AKJ09_07498"/>
<name>A0A0K1Q608_9BACT</name>
<gene>
    <name evidence="1" type="ORF">AKJ09_07498</name>
</gene>
<reference evidence="1 2" key="1">
    <citation type="submission" date="2015-08" db="EMBL/GenBank/DDBJ databases">
        <authorList>
            <person name="Babu N.S."/>
            <person name="Beckwith C.J."/>
            <person name="Beseler K.G."/>
            <person name="Brison A."/>
            <person name="Carone J.V."/>
            <person name="Caskin T.P."/>
            <person name="Diamond M."/>
            <person name="Durham M.E."/>
            <person name="Foxe J.M."/>
            <person name="Go M."/>
            <person name="Henderson B.A."/>
            <person name="Jones I.B."/>
            <person name="McGettigan J.A."/>
            <person name="Micheletti S.J."/>
            <person name="Nasrallah M.E."/>
            <person name="Ortiz D."/>
            <person name="Piller C.R."/>
            <person name="Privatt S.R."/>
            <person name="Schneider S.L."/>
            <person name="Sharp S."/>
            <person name="Smith T.C."/>
            <person name="Stanton J.D."/>
            <person name="Ullery H.E."/>
            <person name="Wilson R.J."/>
            <person name="Serrano M.G."/>
            <person name="Buck G."/>
            <person name="Lee V."/>
            <person name="Wang Y."/>
            <person name="Carvalho R."/>
            <person name="Voegtly L."/>
            <person name="Shi R."/>
            <person name="Duckworth R."/>
            <person name="Johnson A."/>
            <person name="Loviza R."/>
            <person name="Walstead R."/>
            <person name="Shah Z."/>
            <person name="Kiflezghi M."/>
            <person name="Wade K."/>
            <person name="Ball S.L."/>
            <person name="Bradley K.W."/>
            <person name="Asai D.J."/>
            <person name="Bowman C.A."/>
            <person name="Russell D.A."/>
            <person name="Pope W.H."/>
            <person name="Jacobs-Sera D."/>
            <person name="Hendrix R.W."/>
            <person name="Hatfull G.F."/>
        </authorList>
    </citation>
    <scope>NUCLEOTIDE SEQUENCE [LARGE SCALE GENOMIC DNA]</scope>
    <source>
        <strain evidence="1 2">DSM 27648</strain>
    </source>
</reference>
<protein>
    <submittedName>
        <fullName evidence="1">Uncharacterized protein</fullName>
    </submittedName>
</protein>
<evidence type="ECO:0000313" key="2">
    <source>
        <dbReference type="Proteomes" id="UP000064967"/>
    </source>
</evidence>
<dbReference type="STRING" id="1391654.AKJ09_07498"/>
<organism evidence="1 2">
    <name type="scientific">Labilithrix luteola</name>
    <dbReference type="NCBI Taxonomy" id="1391654"/>
    <lineage>
        <taxon>Bacteria</taxon>
        <taxon>Pseudomonadati</taxon>
        <taxon>Myxococcota</taxon>
        <taxon>Polyangia</taxon>
        <taxon>Polyangiales</taxon>
        <taxon>Labilitrichaceae</taxon>
        <taxon>Labilithrix</taxon>
    </lineage>
</organism>
<evidence type="ECO:0000313" key="1">
    <source>
        <dbReference type="EMBL" id="AKV00835.1"/>
    </source>
</evidence>
<dbReference type="AlphaFoldDB" id="A0A0K1Q608"/>
<dbReference type="Proteomes" id="UP000064967">
    <property type="component" value="Chromosome"/>
</dbReference>
<dbReference type="RefSeq" id="WP_146652047.1">
    <property type="nucleotide sequence ID" value="NZ_CP012333.1"/>
</dbReference>
<keyword evidence="2" id="KW-1185">Reference proteome</keyword>
<proteinExistence type="predicted"/>
<dbReference type="EMBL" id="CP012333">
    <property type="protein sequence ID" value="AKV00835.1"/>
    <property type="molecule type" value="Genomic_DNA"/>
</dbReference>
<sequence length="474" mass="47465">MPSGTYAFAAVAKTDDCSVLATGCVEANVPDTDSVAVPMSALDPPTGACGTGASCQAARCVPANDNANPSVGAGCSLELLGSGPLANPVGGGNTLVSAPAIAATPSGFVIVYREIDPNGASARITVLPIDPGGGASDPQRPLLRGRCAGSEETDGVGLLMNGSDGQIVLARAACAAQPGLELLGFTSTPQITVDPNFHSSDSIPTSVLSLSMGHVAADRSNGSGVLAFIEDGQARVATIQPGQGIVPPNGSFGGASAMTGAWVAASDGVLALLAAGPPVNNPDAGADASTADPETGPMLRLIMAPPSTNLTEFDVTQGKSPRPVISFPGSWGAMAARGTRVIVASDGSGPGRSVSYRTFDVDTTDAKEVGGFSMDSAGVVTGGDVYIEGDRVFFAVIRQGAIELHAFANASTSPTPLHSLVFAKEPRIAALNIIRDGRVAVAATESRVAVAWTTASVLKNDDTTGGYAVFACTP</sequence>